<dbReference type="CDD" id="cd00067">
    <property type="entry name" value="GAL4"/>
    <property type="match status" value="1"/>
</dbReference>
<name>A0ABY6UK30_BIOOC</name>
<dbReference type="SMART" id="SM00066">
    <property type="entry name" value="GAL4"/>
    <property type="match status" value="1"/>
</dbReference>
<proteinExistence type="predicted"/>
<evidence type="ECO:0000313" key="8">
    <source>
        <dbReference type="EMBL" id="VUC31533.1"/>
    </source>
</evidence>
<comment type="caution">
    <text evidence="8">The sequence shown here is derived from an EMBL/GenBank/DDBJ whole genome shotgun (WGS) entry which is preliminary data.</text>
</comment>
<keyword evidence="3" id="KW-0805">Transcription regulation</keyword>
<keyword evidence="4" id="KW-0804">Transcription</keyword>
<dbReference type="Gene3D" id="4.10.240.10">
    <property type="entry name" value="Zn(2)-C6 fungal-type DNA-binding domain"/>
    <property type="match status" value="1"/>
</dbReference>
<evidence type="ECO:0000256" key="4">
    <source>
        <dbReference type="ARBA" id="ARBA00023163"/>
    </source>
</evidence>
<dbReference type="PROSITE" id="PS50048">
    <property type="entry name" value="ZN2_CY6_FUNGAL_2"/>
    <property type="match status" value="1"/>
</dbReference>
<keyword evidence="9" id="KW-1185">Reference proteome</keyword>
<dbReference type="EMBL" id="CABFNS010000833">
    <property type="protein sequence ID" value="VUC31533.1"/>
    <property type="molecule type" value="Genomic_DNA"/>
</dbReference>
<keyword evidence="1" id="KW-0479">Metal-binding</keyword>
<evidence type="ECO:0000256" key="5">
    <source>
        <dbReference type="ARBA" id="ARBA00023242"/>
    </source>
</evidence>
<gene>
    <name evidence="8" type="ORF">CLO192961_LOCUS305530</name>
</gene>
<evidence type="ECO:0000259" key="7">
    <source>
        <dbReference type="PROSITE" id="PS50048"/>
    </source>
</evidence>
<dbReference type="InterPro" id="IPR001138">
    <property type="entry name" value="Zn2Cys6_DnaBD"/>
</dbReference>
<evidence type="ECO:0000313" key="9">
    <source>
        <dbReference type="Proteomes" id="UP000766486"/>
    </source>
</evidence>
<evidence type="ECO:0000256" key="1">
    <source>
        <dbReference type="ARBA" id="ARBA00022723"/>
    </source>
</evidence>
<feature type="region of interest" description="Disordered" evidence="6">
    <location>
        <begin position="54"/>
        <end position="87"/>
    </location>
</feature>
<evidence type="ECO:0000256" key="6">
    <source>
        <dbReference type="SAM" id="MobiDB-lite"/>
    </source>
</evidence>
<feature type="compositionally biased region" description="Polar residues" evidence="6">
    <location>
        <begin position="54"/>
        <end position="73"/>
    </location>
</feature>
<organism evidence="8 9">
    <name type="scientific">Bionectria ochroleuca</name>
    <name type="common">Gliocladium roseum</name>
    <dbReference type="NCBI Taxonomy" id="29856"/>
    <lineage>
        <taxon>Eukaryota</taxon>
        <taxon>Fungi</taxon>
        <taxon>Dikarya</taxon>
        <taxon>Ascomycota</taxon>
        <taxon>Pezizomycotina</taxon>
        <taxon>Sordariomycetes</taxon>
        <taxon>Hypocreomycetidae</taxon>
        <taxon>Hypocreales</taxon>
        <taxon>Bionectriaceae</taxon>
        <taxon>Clonostachys</taxon>
    </lineage>
</organism>
<dbReference type="SUPFAM" id="SSF57701">
    <property type="entry name" value="Zn2/Cys6 DNA-binding domain"/>
    <property type="match status" value="1"/>
</dbReference>
<dbReference type="PANTHER" id="PTHR47660">
    <property type="entry name" value="TRANSCRIPTION FACTOR WITH C2H2 AND ZN(2)-CYS(6) DNA BINDING DOMAIN (EUROFUNG)-RELATED-RELATED"/>
    <property type="match status" value="1"/>
</dbReference>
<accession>A0ABY6UK30</accession>
<keyword evidence="5" id="KW-0539">Nucleus</keyword>
<reference evidence="8 9" key="1">
    <citation type="submission" date="2019-06" db="EMBL/GenBank/DDBJ databases">
        <authorList>
            <person name="Broberg M."/>
        </authorList>
    </citation>
    <scope>NUCLEOTIDE SEQUENCE [LARGE SCALE GENOMIC DNA]</scope>
</reference>
<evidence type="ECO:0000256" key="2">
    <source>
        <dbReference type="ARBA" id="ARBA00022833"/>
    </source>
</evidence>
<sequence length="357" mass="40151">MSHSSVSIRRKSCDPCFKGRRKCDLSYPACKRCEKNNKTCHYVYPPNQRAATNVELSKSKGQSSPAETPSAGNSPDELVPVQDRSQSRTQHQLNWDGSVIQLRLPELLGVPSIIGHLGELEPVFGLGNDAWIFEEMKACPTTYAHETQTFFIHKDLNQGSLAPGPLRAAWGICAGCITLNSRNRKFLFQAVDAELAKLLVPNPLSTLFEDLVRLQACVLYQMIRLIYGGMEQRRAAEEQEFVVRSLGLKLLRRLDAGHETAQNDWETWLLNESIRRTVVAAFKLYTLYWSFKYGACTEVNAIAQLPISTKTGVWSAPETFSQYPSKDETIPYRDFILLKSVTPRGALETFEKMVVAT</sequence>
<protein>
    <recommendedName>
        <fullName evidence="7">Zn(2)-C6 fungal-type domain-containing protein</fullName>
    </recommendedName>
</protein>
<evidence type="ECO:0000256" key="3">
    <source>
        <dbReference type="ARBA" id="ARBA00023015"/>
    </source>
</evidence>
<dbReference type="InterPro" id="IPR036864">
    <property type="entry name" value="Zn2-C6_fun-type_DNA-bd_sf"/>
</dbReference>
<keyword evidence="2" id="KW-0862">Zinc</keyword>
<dbReference type="Proteomes" id="UP000766486">
    <property type="component" value="Unassembled WGS sequence"/>
</dbReference>
<dbReference type="Pfam" id="PF00172">
    <property type="entry name" value="Zn_clus"/>
    <property type="match status" value="1"/>
</dbReference>
<feature type="domain" description="Zn(2)-C6 fungal-type" evidence="7">
    <location>
        <begin position="12"/>
        <end position="42"/>
    </location>
</feature>